<evidence type="ECO:0000313" key="2">
    <source>
        <dbReference type="Proteomes" id="UP000001734"/>
    </source>
</evidence>
<evidence type="ECO:0000313" key="1">
    <source>
        <dbReference type="EMBL" id="ACI12138.1"/>
    </source>
</evidence>
<dbReference type="HOGENOM" id="CLU_1813246_0_0_6"/>
<sequence length="142" mass="16236">MPESLLDFWQQVSCISFLANSPYRGYGKNSGRRSISRHSSSLFQRHTARLYVSERPQSASLPSGQHLSAGISRISAWGESFQERLTRWRVRSRRHCTTGAPTRPIRASLSFCSRLTSTSIYAIWRDTFPEQMPMVSFTFTVV</sequence>
<organism evidence="1 2">
    <name type="scientific">Klebsiella variicola (strain 342)</name>
    <name type="common">Klebsiella pneumoniae</name>
    <dbReference type="NCBI Taxonomy" id="507522"/>
    <lineage>
        <taxon>Bacteria</taxon>
        <taxon>Pseudomonadati</taxon>
        <taxon>Pseudomonadota</taxon>
        <taxon>Gammaproteobacteria</taxon>
        <taxon>Enterobacterales</taxon>
        <taxon>Enterobacteriaceae</taxon>
        <taxon>Klebsiella/Raoultella group</taxon>
        <taxon>Klebsiella</taxon>
        <taxon>Klebsiella pneumoniae complex</taxon>
    </lineage>
</organism>
<geneLocation type="plasmid" evidence="1 2">
    <name>pKP187</name>
</geneLocation>
<proteinExistence type="predicted"/>
<keyword evidence="1" id="KW-0614">Plasmid</keyword>
<gene>
    <name evidence="1" type="ordered locus">KPK_A0119</name>
</gene>
<dbReference type="KEGG" id="kpe:KPK_A0119"/>
<accession>B5RK43</accession>
<dbReference type="Proteomes" id="UP000001734">
    <property type="component" value="Plasmid pKP187"/>
</dbReference>
<reference evidence="1 2" key="1">
    <citation type="journal article" date="2008" name="PLoS Genet.">
        <title>Complete genome sequence of the N2-fixing broad host range endophyte Klebsiella pneumoniae 342 and virulence predictions verified in mice.</title>
        <authorList>
            <person name="Fouts D.E."/>
            <person name="Tyler H.L."/>
            <person name="DeBoy R.T."/>
            <person name="Daugherty S."/>
            <person name="Ren Q."/>
            <person name="Badger J.H."/>
            <person name="Durkin A.S."/>
            <person name="Huot H."/>
            <person name="Shrivastava S."/>
            <person name="Kothari S."/>
            <person name="Dodson R.J."/>
            <person name="Mohamoud Y."/>
            <person name="Khouri H."/>
            <person name="Roesch L.F."/>
            <person name="Krogfelt K.A."/>
            <person name="Struve C."/>
            <person name="Triplett E.W."/>
            <person name="Methe B.A."/>
        </authorList>
    </citation>
    <scope>NUCLEOTIDE SEQUENCE [LARGE SCALE GENOMIC DNA]</scope>
    <source>
        <strain evidence="1 2">342</strain>
        <plasmid evidence="2">Plasmid pKP187</plasmid>
    </source>
</reference>
<dbReference type="AlphaFoldDB" id="B5RK43"/>
<protein>
    <submittedName>
        <fullName evidence="1">Uncharacterized protein</fullName>
    </submittedName>
</protein>
<dbReference type="EMBL" id="CP000965">
    <property type="protein sequence ID" value="ACI12138.1"/>
    <property type="molecule type" value="Genomic_DNA"/>
</dbReference>
<name>B5RK43_KLEV3</name>
<dbReference type="BioCyc" id="KPNE507522:GI0B-5653-MONOMER"/>